<feature type="active site" evidence="3">
    <location>
        <position position="266"/>
    </location>
</feature>
<dbReference type="AlphaFoldDB" id="A0A5C7A078"/>
<dbReference type="PROSITE" id="PS01174">
    <property type="entry name" value="LIPASE_GDXG_SER"/>
    <property type="match status" value="1"/>
</dbReference>
<sequence length="455" mass="50539">MPILPIPSLQALVTKVVKTVKMTTPHSTAGKRSSYQLHQLYYVLKALGRLPTPLLERLNDYLDAPNAKQYKHADAHLRLILAISSKLKRPLNINQLVELRHRFATDVVAMQDPKVWQQSNVGVNNNTRTNISFKSKNRRNGLVKQLGVSWQDKTITNADGDDMAIRCYRARDSNQQSNVKRSTDKIVMLFFHGGGFCIGNIDTHHEFCHRVCAQTGWAVVSVDYRLAPEYPAPTALRDSLAAYAWLAEHCQTLGAPPSRIVLAGDSAGGCLAILTSQQVTEPSKTQWQGLGEDDIADNSFISRLQDLPRPLAQLSLYPVTDIATDYPSWALYGQGLLLDHDDIEVFDSAYMQHSVLPRSHTLVSPMHGNNTHMCPSYIVAAELDILRDEALAYAAQLQKKGILVQSHTVIGAPHGFIHLMSINAELGRKTDYVINQFAKFVGEVISTEVSVLPTE</sequence>
<dbReference type="GO" id="GO:0016787">
    <property type="term" value="F:hydrolase activity"/>
    <property type="evidence" value="ECO:0007669"/>
    <property type="project" value="UniProtKB-KW"/>
</dbReference>
<evidence type="ECO:0000259" key="4">
    <source>
        <dbReference type="Pfam" id="PF07859"/>
    </source>
</evidence>
<name>A0A5C7A078_9GAMM</name>
<evidence type="ECO:0000256" key="1">
    <source>
        <dbReference type="ARBA" id="ARBA00010515"/>
    </source>
</evidence>
<dbReference type="Pfam" id="PF07859">
    <property type="entry name" value="Abhydrolase_3"/>
    <property type="match status" value="1"/>
</dbReference>
<dbReference type="Gene3D" id="3.40.50.1820">
    <property type="entry name" value="alpha/beta hydrolase"/>
    <property type="match status" value="1"/>
</dbReference>
<dbReference type="PROSITE" id="PS01173">
    <property type="entry name" value="LIPASE_GDXG_HIS"/>
    <property type="match status" value="1"/>
</dbReference>
<dbReference type="InterPro" id="IPR033140">
    <property type="entry name" value="Lipase_GDXG_put_SER_AS"/>
</dbReference>
<dbReference type="Proteomes" id="UP000321903">
    <property type="component" value="Unassembled WGS sequence"/>
</dbReference>
<keyword evidence="6" id="KW-1185">Reference proteome</keyword>
<keyword evidence="2 5" id="KW-0378">Hydrolase</keyword>
<evidence type="ECO:0000313" key="6">
    <source>
        <dbReference type="Proteomes" id="UP000321903"/>
    </source>
</evidence>
<evidence type="ECO:0000256" key="3">
    <source>
        <dbReference type="PROSITE-ProRule" id="PRU10038"/>
    </source>
</evidence>
<proteinExistence type="inferred from homology"/>
<protein>
    <submittedName>
        <fullName evidence="5">Alpha/beta hydrolase</fullName>
    </submittedName>
</protein>
<evidence type="ECO:0000313" key="5">
    <source>
        <dbReference type="EMBL" id="TXD96748.1"/>
    </source>
</evidence>
<dbReference type="InterPro" id="IPR029058">
    <property type="entry name" value="AB_hydrolase_fold"/>
</dbReference>
<accession>A0A5C7A078</accession>
<dbReference type="InterPro" id="IPR013094">
    <property type="entry name" value="AB_hydrolase_3"/>
</dbReference>
<dbReference type="OrthoDB" id="9806180at2"/>
<dbReference type="PANTHER" id="PTHR48081:SF8">
    <property type="entry name" value="ALPHA_BETA HYDROLASE FOLD-3 DOMAIN-CONTAINING PROTEIN-RELATED"/>
    <property type="match status" value="1"/>
</dbReference>
<evidence type="ECO:0000256" key="2">
    <source>
        <dbReference type="ARBA" id="ARBA00022801"/>
    </source>
</evidence>
<dbReference type="SUPFAM" id="SSF53474">
    <property type="entry name" value="alpha/beta-Hydrolases"/>
    <property type="match status" value="1"/>
</dbReference>
<gene>
    <name evidence="5" type="ORF">ES754_06805</name>
</gene>
<dbReference type="RefSeq" id="WP_147223440.1">
    <property type="nucleotide sequence ID" value="NZ_CAJGYY010000001.1"/>
</dbReference>
<dbReference type="InterPro" id="IPR002168">
    <property type="entry name" value="Lipase_GDXG_HIS_AS"/>
</dbReference>
<comment type="similarity">
    <text evidence="1">Belongs to the 'GDXG' lipolytic enzyme family.</text>
</comment>
<reference evidence="5 6" key="1">
    <citation type="submission" date="2019-08" db="EMBL/GenBank/DDBJ databases">
        <title>Genome sequence of Psychrobacter frigidicola ACAM304 (type strain).</title>
        <authorList>
            <person name="Bowman J.P."/>
        </authorList>
    </citation>
    <scope>NUCLEOTIDE SEQUENCE [LARGE SCALE GENOMIC DNA]</scope>
    <source>
        <strain evidence="5 6">ACAM 304</strain>
    </source>
</reference>
<dbReference type="PANTHER" id="PTHR48081">
    <property type="entry name" value="AB HYDROLASE SUPERFAMILY PROTEIN C4A8.06C"/>
    <property type="match status" value="1"/>
</dbReference>
<feature type="domain" description="Alpha/beta hydrolase fold-3" evidence="4">
    <location>
        <begin position="188"/>
        <end position="417"/>
    </location>
</feature>
<dbReference type="InterPro" id="IPR050300">
    <property type="entry name" value="GDXG_lipolytic_enzyme"/>
</dbReference>
<comment type="caution">
    <text evidence="5">The sequence shown here is derived from an EMBL/GenBank/DDBJ whole genome shotgun (WGS) entry which is preliminary data.</text>
</comment>
<organism evidence="5 6">
    <name type="scientific">Psychrobacter frigidicola</name>
    <dbReference type="NCBI Taxonomy" id="45611"/>
    <lineage>
        <taxon>Bacteria</taxon>
        <taxon>Pseudomonadati</taxon>
        <taxon>Pseudomonadota</taxon>
        <taxon>Gammaproteobacteria</taxon>
        <taxon>Moraxellales</taxon>
        <taxon>Moraxellaceae</taxon>
        <taxon>Psychrobacter</taxon>
    </lineage>
</organism>
<dbReference type="EMBL" id="VORZ01000002">
    <property type="protein sequence ID" value="TXD96748.1"/>
    <property type="molecule type" value="Genomic_DNA"/>
</dbReference>